<protein>
    <submittedName>
        <fullName evidence="2">Predicted protein</fullName>
    </submittedName>
</protein>
<gene>
    <name evidence="2" type="ORF">SSFG_06684</name>
</gene>
<accession>D6A2K8</accession>
<evidence type="ECO:0000256" key="1">
    <source>
        <dbReference type="SAM" id="SignalP"/>
    </source>
</evidence>
<reference evidence="3" key="1">
    <citation type="submission" date="2008-12" db="EMBL/GenBank/DDBJ databases">
        <title>Annotation of Streptomyces ghanaensis ATCC 14672.</title>
        <authorList>
            <consortium name="The Broad Institute Genome Sequencing Platform"/>
            <consortium name="Broad Institute Microbial Sequencing Center"/>
            <person name="Fischbach M."/>
            <person name="Ward D."/>
            <person name="Young S."/>
            <person name="Kodira C.D."/>
            <person name="Zeng Q."/>
            <person name="Koehrsen M."/>
            <person name="Godfrey P."/>
            <person name="Alvarado L."/>
            <person name="Berlin A.M."/>
            <person name="Borenstein D."/>
            <person name="Chen Z."/>
            <person name="Engels R."/>
            <person name="Freedman E."/>
            <person name="Gellesch M."/>
            <person name="Goldberg J."/>
            <person name="Griggs A."/>
            <person name="Gujja S."/>
            <person name="Heiman D.I."/>
            <person name="Hepburn T.A."/>
            <person name="Howarth C."/>
            <person name="Jen D."/>
            <person name="Larson L."/>
            <person name="Lewis B."/>
            <person name="Mehta T."/>
            <person name="Park D."/>
            <person name="Pearson M."/>
            <person name="Roberts A."/>
            <person name="Saif S."/>
            <person name="Shea T.D."/>
            <person name="Shenoy N."/>
            <person name="Sisk P."/>
            <person name="Stolte C."/>
            <person name="Sykes S.N."/>
            <person name="Walk T."/>
            <person name="White J."/>
            <person name="Yandava C."/>
            <person name="Straight P."/>
            <person name="Clardy J."/>
            <person name="Hung D."/>
            <person name="Kolter R."/>
            <person name="Mekalanos J."/>
            <person name="Walker S."/>
            <person name="Walsh C.T."/>
            <person name="Wieland B.L.C."/>
            <person name="Ilzarbe M."/>
            <person name="Galagan J."/>
            <person name="Nusbaum C."/>
            <person name="Birren B."/>
        </authorList>
    </citation>
    <scope>NUCLEOTIDE SEQUENCE [LARGE SCALE GENOMIC DNA]</scope>
    <source>
        <strain evidence="3">ATCC 14672 / DSM 40746 / JCM 4963 / KCTC 9882 / NRRL B-12104 / FH 1290</strain>
    </source>
</reference>
<sequence>MTGRRRAAAARLAAVCCAAAAAVTTGTGTFGTAYAAENLPPDQPLVRDLGTGTKVCATGEDRTYVSARLRTR</sequence>
<dbReference type="AlphaFoldDB" id="D6A2K8"/>
<proteinExistence type="predicted"/>
<evidence type="ECO:0000313" key="2">
    <source>
        <dbReference type="EMBL" id="EFE71446.2"/>
    </source>
</evidence>
<organism evidence="2 3">
    <name type="scientific">Streptomyces viridosporus (strain ATCC 14672 / DSM 40746 / JCM 4963 / KCTC 9882 / NRRL B-12104 / FH 1290)</name>
    <name type="common">Streptomyces ghanaensis</name>
    <dbReference type="NCBI Taxonomy" id="566461"/>
    <lineage>
        <taxon>Bacteria</taxon>
        <taxon>Bacillati</taxon>
        <taxon>Actinomycetota</taxon>
        <taxon>Actinomycetes</taxon>
        <taxon>Kitasatosporales</taxon>
        <taxon>Streptomycetaceae</taxon>
        <taxon>Streptomyces</taxon>
    </lineage>
</organism>
<dbReference type="Proteomes" id="UP000003824">
    <property type="component" value="Unassembled WGS sequence"/>
</dbReference>
<feature type="chain" id="PRO_5003080375" evidence="1">
    <location>
        <begin position="36"/>
        <end position="72"/>
    </location>
</feature>
<dbReference type="EMBL" id="DS999641">
    <property type="protein sequence ID" value="EFE71446.2"/>
    <property type="molecule type" value="Genomic_DNA"/>
</dbReference>
<evidence type="ECO:0000313" key="3">
    <source>
        <dbReference type="Proteomes" id="UP000003824"/>
    </source>
</evidence>
<feature type="signal peptide" evidence="1">
    <location>
        <begin position="1"/>
        <end position="35"/>
    </location>
</feature>
<keyword evidence="1" id="KW-0732">Signal</keyword>
<dbReference type="RefSeq" id="WP_004992358.1">
    <property type="nucleotide sequence ID" value="NZ_DS999641.1"/>
</dbReference>
<name>D6A2K8_STRV1</name>